<dbReference type="Gene3D" id="3.30.230.10">
    <property type="match status" value="1"/>
</dbReference>
<dbReference type="InterPro" id="IPR027065">
    <property type="entry name" value="Lon_Prtase"/>
</dbReference>
<evidence type="ECO:0000259" key="7">
    <source>
        <dbReference type="PROSITE" id="PS51786"/>
    </source>
</evidence>
<dbReference type="InterPro" id="IPR008268">
    <property type="entry name" value="Peptidase_S16_AS"/>
</dbReference>
<keyword evidence="3 5" id="KW-0720">Serine protease</keyword>
<reference evidence="8 9" key="1">
    <citation type="submission" date="2020-07" db="EMBL/GenBank/DDBJ databases">
        <title>Electron transfer.</title>
        <authorList>
            <person name="Huang L."/>
            <person name="Liu X."/>
            <person name="Zhou S."/>
        </authorList>
    </citation>
    <scope>NUCLEOTIDE SEQUENCE [LARGE SCALE GENOMIC DNA]</scope>
    <source>
        <strain evidence="8 9">Lx1</strain>
    </source>
</reference>
<dbReference type="InterPro" id="IPR008269">
    <property type="entry name" value="Lon_proteolytic"/>
</dbReference>
<dbReference type="GO" id="GO:0004176">
    <property type="term" value="F:ATP-dependent peptidase activity"/>
    <property type="evidence" value="ECO:0007669"/>
    <property type="project" value="UniProtKB-UniRule"/>
</dbReference>
<evidence type="ECO:0000256" key="5">
    <source>
        <dbReference type="PROSITE-ProRule" id="PRU01122"/>
    </source>
</evidence>
<dbReference type="GO" id="GO:0004252">
    <property type="term" value="F:serine-type endopeptidase activity"/>
    <property type="evidence" value="ECO:0007669"/>
    <property type="project" value="UniProtKB-UniRule"/>
</dbReference>
<dbReference type="EMBL" id="CP059378">
    <property type="protein sequence ID" value="QLY80007.1"/>
    <property type="molecule type" value="Genomic_DNA"/>
</dbReference>
<dbReference type="Pfam" id="PF01078">
    <property type="entry name" value="Mg_chelatase"/>
    <property type="match status" value="1"/>
</dbReference>
<keyword evidence="2 5" id="KW-0378">Hydrolase</keyword>
<dbReference type="NCBIfam" id="TIGR02903">
    <property type="entry name" value="spore_lon_C"/>
    <property type="match status" value="1"/>
</dbReference>
<dbReference type="InterPro" id="IPR000523">
    <property type="entry name" value="Mg_chelatse_chII-like_cat_dom"/>
</dbReference>
<dbReference type="PROSITE" id="PS50045">
    <property type="entry name" value="SIGMA54_INTERACT_4"/>
    <property type="match status" value="1"/>
</dbReference>
<feature type="domain" description="Sigma-54 factor interaction" evidence="6">
    <location>
        <begin position="179"/>
        <end position="351"/>
    </location>
</feature>
<dbReference type="GO" id="GO:0006508">
    <property type="term" value="P:proteolysis"/>
    <property type="evidence" value="ECO:0007669"/>
    <property type="project" value="UniProtKB-KW"/>
</dbReference>
<sequence length="632" mass="70358">MRTKNEANVLQELMNNELSLESQVNVLFDILKNVLDEGAIRARTVKYKLQKYVKSDSIYERVYALNKIASDGKGIKVVPDSKNIHEVMEEVFGWVSEELARKYIQNRIESDVEQALMERQDKYIDEMRLGIIRKQKGPENAKTLKKYADLEVLDARKTSKNIMSLLRPSDFDEIVGQERAIKSLLSKMASPYPQHIILYGPPGVGKTTAARIALEAVKKMNFTPFDEDSKFVEVDGTTVRWDPREITNPLLGSVHDPIYQGSKRDLAEIGVPEPKPGLVTEAHGGVLFIDEIGELDDILQNKLLKVLEDKRVEFSSSYYDPDDENTPKYIKYLFENGAPADFVLIGATTRDPGEINPALRSRCTEVYFEPLAVSDIEDIIKNAAKKLNVILEDGVSELISRYTIEGRKAVNILADAYGYSLYNNKEDIPEQSTITLKDVEEVLAIGRFIPYERLDKNTDSEIGHVYGLGVSGFLGSTLEIEATVYPAKEKGTGSIRFNETAGSMAKDSVFNAASVIRKITNKDIKDYDIHVNVVGGGNIDGPSAGVAITMCIISALEEKPIRQDIAITGEVSLRGKVKPVGGIFEKIYGARRKGINLVIIPKDNEKEIPDGLKDITVKTVSSIEEVMNIIFG</sequence>
<proteinExistence type="inferred from homology"/>
<dbReference type="SUPFAM" id="SSF54211">
    <property type="entry name" value="Ribosomal protein S5 domain 2-like"/>
    <property type="match status" value="1"/>
</dbReference>
<dbReference type="SMART" id="SM00382">
    <property type="entry name" value="AAA"/>
    <property type="match status" value="1"/>
</dbReference>
<keyword evidence="1 5" id="KW-0645">Protease</keyword>
<dbReference type="EC" id="3.4.21.53" evidence="5"/>
<dbReference type="PANTHER" id="PTHR10046">
    <property type="entry name" value="ATP DEPENDENT LON PROTEASE FAMILY MEMBER"/>
    <property type="match status" value="1"/>
</dbReference>
<dbReference type="InterPro" id="IPR002078">
    <property type="entry name" value="Sigma_54_int"/>
</dbReference>
<comment type="subunit">
    <text evidence="4">Homohexamer. Organized in a ring with a central cavity.</text>
</comment>
<comment type="catalytic activity">
    <reaction evidence="5">
        <text>Hydrolysis of proteins in presence of ATP.</text>
        <dbReference type="EC" id="3.4.21.53"/>
    </reaction>
</comment>
<protein>
    <recommendedName>
        <fullName evidence="5">endopeptidase La</fullName>
        <ecNumber evidence="5">3.4.21.53</ecNumber>
    </recommendedName>
</protein>
<dbReference type="InterPro" id="IPR020568">
    <property type="entry name" value="Ribosomal_Su5_D2-typ_SF"/>
</dbReference>
<dbReference type="PROSITE" id="PS51786">
    <property type="entry name" value="LON_PROTEOLYTIC"/>
    <property type="match status" value="1"/>
</dbReference>
<evidence type="ECO:0000256" key="4">
    <source>
        <dbReference type="ARBA" id="ARBA00026070"/>
    </source>
</evidence>
<comment type="similarity">
    <text evidence="5">Belongs to the peptidase S16 family.</text>
</comment>
<dbReference type="InterPro" id="IPR014721">
    <property type="entry name" value="Ribsml_uS5_D2-typ_fold_subgr"/>
</dbReference>
<dbReference type="PROSITE" id="PS01046">
    <property type="entry name" value="LON_SER"/>
    <property type="match status" value="1"/>
</dbReference>
<evidence type="ECO:0000256" key="1">
    <source>
        <dbReference type="ARBA" id="ARBA00022670"/>
    </source>
</evidence>
<name>A0A7D6VPP3_9CLOT</name>
<accession>A0A7D6VPP3</accession>
<dbReference type="Proteomes" id="UP000512286">
    <property type="component" value="Chromosome"/>
</dbReference>
<gene>
    <name evidence="8" type="primary">lonC</name>
    <name evidence="8" type="ORF">HZF06_23890</name>
</gene>
<dbReference type="InterPro" id="IPR003593">
    <property type="entry name" value="AAA+_ATPase"/>
</dbReference>
<dbReference type="InterPro" id="IPR027417">
    <property type="entry name" value="P-loop_NTPase"/>
</dbReference>
<dbReference type="SUPFAM" id="SSF52540">
    <property type="entry name" value="P-loop containing nucleoside triphosphate hydrolases"/>
    <property type="match status" value="1"/>
</dbReference>
<organism evidence="8 9">
    <name type="scientific">Clostridium intestinale</name>
    <dbReference type="NCBI Taxonomy" id="36845"/>
    <lineage>
        <taxon>Bacteria</taxon>
        <taxon>Bacillati</taxon>
        <taxon>Bacillota</taxon>
        <taxon>Clostridia</taxon>
        <taxon>Eubacteriales</taxon>
        <taxon>Clostridiaceae</taxon>
        <taxon>Clostridium</taxon>
    </lineage>
</organism>
<dbReference type="AlphaFoldDB" id="A0A7D6VPP3"/>
<dbReference type="GO" id="GO:0005524">
    <property type="term" value="F:ATP binding"/>
    <property type="evidence" value="ECO:0007669"/>
    <property type="project" value="InterPro"/>
</dbReference>
<feature type="domain" description="Lon proteolytic" evidence="7">
    <location>
        <begin position="459"/>
        <end position="632"/>
    </location>
</feature>
<dbReference type="GO" id="GO:0030163">
    <property type="term" value="P:protein catabolic process"/>
    <property type="evidence" value="ECO:0007669"/>
    <property type="project" value="InterPro"/>
</dbReference>
<evidence type="ECO:0000259" key="6">
    <source>
        <dbReference type="PROSITE" id="PS50045"/>
    </source>
</evidence>
<dbReference type="InterPro" id="IPR014252">
    <property type="entry name" value="Spore_LonC"/>
</dbReference>
<feature type="active site" evidence="5">
    <location>
        <position position="543"/>
    </location>
</feature>
<evidence type="ECO:0000313" key="9">
    <source>
        <dbReference type="Proteomes" id="UP000512286"/>
    </source>
</evidence>
<dbReference type="Gene3D" id="3.40.50.300">
    <property type="entry name" value="P-loop containing nucleotide triphosphate hydrolases"/>
    <property type="match status" value="2"/>
</dbReference>
<evidence type="ECO:0000256" key="2">
    <source>
        <dbReference type="ARBA" id="ARBA00022801"/>
    </source>
</evidence>
<dbReference type="KEGG" id="cint:HZF06_23890"/>
<dbReference type="PRINTS" id="PR00830">
    <property type="entry name" value="ENDOLAPTASE"/>
</dbReference>
<feature type="active site" evidence="5">
    <location>
        <position position="586"/>
    </location>
</feature>
<dbReference type="Pfam" id="PF05362">
    <property type="entry name" value="Lon_C"/>
    <property type="match status" value="1"/>
</dbReference>
<evidence type="ECO:0000256" key="3">
    <source>
        <dbReference type="ARBA" id="ARBA00022825"/>
    </source>
</evidence>
<dbReference type="GO" id="GO:0006355">
    <property type="term" value="P:regulation of DNA-templated transcription"/>
    <property type="evidence" value="ECO:0007669"/>
    <property type="project" value="InterPro"/>
</dbReference>
<evidence type="ECO:0000313" key="8">
    <source>
        <dbReference type="EMBL" id="QLY80007.1"/>
    </source>
</evidence>
<dbReference type="CDD" id="cd00009">
    <property type="entry name" value="AAA"/>
    <property type="match status" value="1"/>
</dbReference>